<accession>I7LAS3</accession>
<feature type="compositionally biased region" description="Basic and acidic residues" evidence="2">
    <location>
        <begin position="116"/>
        <end position="130"/>
    </location>
</feature>
<keyword evidence="3" id="KW-0812">Transmembrane</keyword>
<feature type="region of interest" description="Disordered" evidence="2">
    <location>
        <begin position="87"/>
        <end position="148"/>
    </location>
</feature>
<dbReference type="EMBL" id="CAKD01000013">
    <property type="protein sequence ID" value="CCI84926.1"/>
    <property type="molecule type" value="Genomic_DNA"/>
</dbReference>
<feature type="compositionally biased region" description="Polar residues" evidence="2">
    <location>
        <begin position="87"/>
        <end position="103"/>
    </location>
</feature>
<feature type="compositionally biased region" description="Low complexity" evidence="2">
    <location>
        <begin position="1121"/>
        <end position="1136"/>
    </location>
</feature>
<reference evidence="6 7" key="1">
    <citation type="submission" date="2012-06" db="EMBL/GenBank/DDBJ databases">
        <title>Draft Genome Sequence of Lactobacillus pasteurii CRBIP 24.76T.</title>
        <authorList>
            <person name="Cousin S."/>
            <person name="Bouchier C."/>
            <person name="Loux V."/>
            <person name="Ma L."/>
            <person name="Creno S."/>
            <person name="Bizet C."/>
            <person name="Clermont D."/>
        </authorList>
    </citation>
    <scope>NUCLEOTIDE SEQUENCE [LARGE SCALE GENOMIC DNA]</scope>
    <source>
        <strain evidence="7">CRBIP 24.76T</strain>
    </source>
</reference>
<protein>
    <submittedName>
        <fullName evidence="6">Mucus-binding protein</fullName>
    </submittedName>
</protein>
<feature type="domain" description="YSIRK Gram-positive signal peptide" evidence="5">
    <location>
        <begin position="8"/>
        <end position="27"/>
    </location>
</feature>
<feature type="transmembrane region" description="Helical" evidence="3">
    <location>
        <begin position="1213"/>
        <end position="1232"/>
    </location>
</feature>
<evidence type="ECO:0000256" key="4">
    <source>
        <dbReference type="SAM" id="SignalP"/>
    </source>
</evidence>
<dbReference type="AlphaFoldDB" id="I7LAS3"/>
<keyword evidence="3" id="KW-0472">Membrane</keyword>
<organism evidence="6 7">
    <name type="scientific">Lactobacillus pasteurii DSM 23907 = CRBIP 24.76</name>
    <dbReference type="NCBI Taxonomy" id="1423790"/>
    <lineage>
        <taxon>Bacteria</taxon>
        <taxon>Bacillati</taxon>
        <taxon>Bacillota</taxon>
        <taxon>Bacilli</taxon>
        <taxon>Lactobacillales</taxon>
        <taxon>Lactobacillaceae</taxon>
        <taxon>Lactobacillus</taxon>
    </lineage>
</organism>
<dbReference type="Proteomes" id="UP000009311">
    <property type="component" value="Unassembled WGS sequence"/>
</dbReference>
<dbReference type="RefSeq" id="WP_009559481.1">
    <property type="nucleotide sequence ID" value="NZ_AYZN01000002.1"/>
</dbReference>
<dbReference type="InterPro" id="IPR005877">
    <property type="entry name" value="YSIRK_signal_dom"/>
</dbReference>
<evidence type="ECO:0000313" key="7">
    <source>
        <dbReference type="Proteomes" id="UP000009311"/>
    </source>
</evidence>
<keyword evidence="1 4" id="KW-0732">Signal</keyword>
<dbReference type="STRING" id="1423790.BN53_02265"/>
<keyword evidence="3" id="KW-1133">Transmembrane helix</keyword>
<feature type="region of interest" description="Disordered" evidence="2">
    <location>
        <begin position="1110"/>
        <end position="1171"/>
    </location>
</feature>
<evidence type="ECO:0000256" key="1">
    <source>
        <dbReference type="ARBA" id="ARBA00022729"/>
    </source>
</evidence>
<evidence type="ECO:0000256" key="3">
    <source>
        <dbReference type="SAM" id="Phobius"/>
    </source>
</evidence>
<feature type="signal peptide" evidence="4">
    <location>
        <begin position="1"/>
        <end position="35"/>
    </location>
</feature>
<feature type="compositionally biased region" description="Basic and acidic residues" evidence="2">
    <location>
        <begin position="1146"/>
        <end position="1155"/>
    </location>
</feature>
<dbReference type="NCBIfam" id="TIGR01168">
    <property type="entry name" value="YSIRK_signal"/>
    <property type="match status" value="1"/>
</dbReference>
<evidence type="ECO:0000259" key="5">
    <source>
        <dbReference type="Pfam" id="PF04650"/>
    </source>
</evidence>
<dbReference type="PATRIC" id="fig|1423790.3.peg.1019"/>
<feature type="chain" id="PRO_5009961944" evidence="4">
    <location>
        <begin position="36"/>
        <end position="1241"/>
    </location>
</feature>
<feature type="compositionally biased region" description="Basic and acidic residues" evidence="2">
    <location>
        <begin position="137"/>
        <end position="147"/>
    </location>
</feature>
<comment type="caution">
    <text evidence="6">The sequence shown here is derived from an EMBL/GenBank/DDBJ whole genome shotgun (WGS) entry which is preliminary data.</text>
</comment>
<dbReference type="Pfam" id="PF04650">
    <property type="entry name" value="YSIRK_signal"/>
    <property type="match status" value="1"/>
</dbReference>
<sequence>MRFEKYPKYTLRKLTIGLTSVIVGTIILTSHNAHAAEENVASIANVETMENVLNNSPNTPVENNQNIETASQQAASNEATINAVDETNLSTDDGIQAATTPTTLPVDPDANQTAEDPLKLDKPSDIKSDQDPTNPIVKEDTNAEGKPNDQLIVSDEKVANPSEYAVYLTFKDKDGKDYTTAYLKNGNYTVELDSTKIDFSTLVLNFYYKSTDTAHETKASLLMRFNSNLKIDSSRLNGDITINSKSDSPYQLVYLASNKYMTYDELTAAGKDLKSVTYAWFRWEEKSKGKVLAPGDVLKWQIPVLYTGKTEGATAVQVTNNYGGKQGRGGWANFKFQELYPEIPVDKPSDVPVVQPGEDVDSPMTFEEAVDPSKLAEWQTLPNNSQVVAYLKFQGLDGKEYVMPYLNGLTPELHLDYDKIDPNSFELVLNYRNTSSTNDVSFISSWNSKDFKVNTDKMAAEPEQVTGSGKKYNLTYKLGVNPYLTFAEFLNKAGSLDRLEGVAIKDKINSRDSIQVKIPLKYVGNGRTRDSFGFYTKYQKVIFDRDPAEIAIDQPTGGRDNNDHDSTNPIVLKNYDQVKDADLSRWFEYAKGKATIYLKFKGKDGKDYVTPYLSGSGRNVTTPDFLIDYSQIDPNSLELVVLYQNGDENHDPYLLVDFNKIYGKTGYQVDPSRHADLKWTAESKLHNDYEFYYYLNDGKERSLAETVADNMTVTDLRGLRLKGKQIEANDLVKFTIPLLYKGDHVDRGGIAMSSYKNGGGILDVRMAKPMYNFDEINMYLYPTVKYADIDENGEIVAKQWIHNEELDKILNDAIKNGDLSWDDLLIWDNYGHLFNGGDDYDPFRTDYTGVYDPSERTIYSTTQTFLNLKEIQRYLSVHGYTVQFAKNTHADDHLEPMQIYAYDNNQLKMLYEENTGDDKGEIGNPDNPTGKKAIRFYFSVIPSIIVNDTITYYAGDPNNPKDANGNFYWDPRNLASHANNVKDKIGSKDINKDSLLKGYYDPGYDSNKGFKVDVYNDLPRLDPYEKLADGSYKLTVTIYEEKDDGSLVEVPKVDLTRPGKYTVIYSRVFYGDERKPVSDYVTAEKRLEADSTGKAGELILNKSRVIVLPRVIPTPDPDNPVDPTTPETPDNPTTNPELPQTETDEEKLTVEDQDKASNQNGKNDQAKDDKVTVDHEKIKLVAKDEEKNAAIRDLATDSNAQKLPETGEKKNPVIWGFILALVSLLTLFGIDLRQKDQSSEN</sequence>
<gene>
    <name evidence="6" type="ORF">BN53_02265</name>
</gene>
<evidence type="ECO:0000313" key="6">
    <source>
        <dbReference type="EMBL" id="CCI84926.1"/>
    </source>
</evidence>
<name>I7LAS3_9LACO</name>
<keyword evidence="7" id="KW-1185">Reference proteome</keyword>
<proteinExistence type="predicted"/>
<evidence type="ECO:0000256" key="2">
    <source>
        <dbReference type="SAM" id="MobiDB-lite"/>
    </source>
</evidence>